<organism evidence="3 4">
    <name type="scientific">Oryza sativa subsp. japonica</name>
    <name type="common">Rice</name>
    <dbReference type="NCBI Taxonomy" id="39947"/>
    <lineage>
        <taxon>Eukaryota</taxon>
        <taxon>Viridiplantae</taxon>
        <taxon>Streptophyta</taxon>
        <taxon>Embryophyta</taxon>
        <taxon>Tracheophyta</taxon>
        <taxon>Spermatophyta</taxon>
        <taxon>Magnoliopsida</taxon>
        <taxon>Liliopsida</taxon>
        <taxon>Poales</taxon>
        <taxon>Poaceae</taxon>
        <taxon>BOP clade</taxon>
        <taxon>Oryzoideae</taxon>
        <taxon>Oryzeae</taxon>
        <taxon>Oryzinae</taxon>
        <taxon>Oryza</taxon>
        <taxon>Oryza sativa</taxon>
    </lineage>
</organism>
<accession>Q0IMU2</accession>
<dbReference type="PANTHER" id="PTHR11972:SF61">
    <property type="entry name" value="OS12G0541300 PROTEIN"/>
    <property type="match status" value="1"/>
</dbReference>
<keyword evidence="1" id="KW-0560">Oxidoreductase</keyword>
<dbReference type="Pfam" id="PF08022">
    <property type="entry name" value="FAD_binding_8"/>
    <property type="match status" value="1"/>
</dbReference>
<dbReference type="KEGG" id="dosa:Os12g0541300"/>
<evidence type="ECO:0000259" key="2">
    <source>
        <dbReference type="Pfam" id="PF08022"/>
    </source>
</evidence>
<dbReference type="InterPro" id="IPR013112">
    <property type="entry name" value="FAD-bd_8"/>
</dbReference>
<dbReference type="PANTHER" id="PTHR11972">
    <property type="entry name" value="NADPH OXIDASE"/>
    <property type="match status" value="1"/>
</dbReference>
<dbReference type="PeroxiBase" id="5566">
    <property type="entry name" value="OsRboh09"/>
</dbReference>
<dbReference type="InterPro" id="IPR017938">
    <property type="entry name" value="Riboflavin_synthase-like_b-brl"/>
</dbReference>
<evidence type="ECO:0000313" key="4">
    <source>
        <dbReference type="Proteomes" id="UP000000763"/>
    </source>
</evidence>
<feature type="non-terminal residue" evidence="3">
    <location>
        <position position="1"/>
    </location>
</feature>
<evidence type="ECO:0000313" key="3">
    <source>
        <dbReference type="EMBL" id="BAF29973.2"/>
    </source>
</evidence>
<protein>
    <submittedName>
        <fullName evidence="3">Os12g0541300 protein</fullName>
    </submittedName>
</protein>
<proteinExistence type="predicted"/>
<dbReference type="AlphaFoldDB" id="Q0IMU2"/>
<dbReference type="InterPro" id="IPR050369">
    <property type="entry name" value="RBOH/FRE"/>
</dbReference>
<dbReference type="Proteomes" id="UP000000763">
    <property type="component" value="Chromosome 12"/>
</dbReference>
<gene>
    <name evidence="3" type="ordered locus">Os12g0541300</name>
</gene>
<name>Q0IMU2_ORYSJ</name>
<feature type="domain" description="FAD-binding 8" evidence="2">
    <location>
        <begin position="2"/>
        <end position="42"/>
    </location>
</feature>
<dbReference type="SUPFAM" id="SSF63380">
    <property type="entry name" value="Riboflavin synthase domain-like"/>
    <property type="match status" value="1"/>
</dbReference>
<dbReference type="GO" id="GO:0016491">
    <property type="term" value="F:oxidoreductase activity"/>
    <property type="evidence" value="ECO:0007669"/>
    <property type="project" value="UniProtKB-KW"/>
</dbReference>
<dbReference type="EMBL" id="AP008218">
    <property type="protein sequence ID" value="BAF29973.2"/>
    <property type="molecule type" value="Genomic_DNA"/>
</dbReference>
<reference evidence="4" key="2">
    <citation type="journal article" date="2008" name="Nucleic Acids Res.">
        <title>The rice annotation project database (RAP-DB): 2008 update.</title>
        <authorList>
            <consortium name="The rice annotation project (RAP)"/>
        </authorList>
    </citation>
    <scope>GENOME REANNOTATION</scope>
    <source>
        <strain evidence="4">cv. Nipponbare</strain>
    </source>
</reference>
<sequence length="42" mass="4787">NVQVAIYPGNVIAIHMTKPHGFKYKSGQYIYVNCGEVSPFEW</sequence>
<reference evidence="3 4" key="1">
    <citation type="journal article" date="2005" name="Nature">
        <title>The map-based sequence of the rice genome.</title>
        <authorList>
            <consortium name="International rice genome sequencing project (IRGSP)"/>
            <person name="Matsumoto T."/>
            <person name="Wu J."/>
            <person name="Kanamori H."/>
            <person name="Katayose Y."/>
            <person name="Fujisawa M."/>
            <person name="Namiki N."/>
            <person name="Mizuno H."/>
            <person name="Yamamoto K."/>
            <person name="Antonio B.A."/>
            <person name="Baba T."/>
            <person name="Sakata K."/>
            <person name="Nagamura Y."/>
            <person name="Aoki H."/>
            <person name="Arikawa K."/>
            <person name="Arita K."/>
            <person name="Bito T."/>
            <person name="Chiden Y."/>
            <person name="Fujitsuka N."/>
            <person name="Fukunaka R."/>
            <person name="Hamada M."/>
            <person name="Harada C."/>
            <person name="Hayashi A."/>
            <person name="Hijishita S."/>
            <person name="Honda M."/>
            <person name="Hosokawa S."/>
            <person name="Ichikawa Y."/>
            <person name="Idonuma A."/>
            <person name="Iijima M."/>
            <person name="Ikeda M."/>
            <person name="Ikeno M."/>
            <person name="Ito K."/>
            <person name="Ito S."/>
            <person name="Ito T."/>
            <person name="Ito Y."/>
            <person name="Ito Y."/>
            <person name="Iwabuchi A."/>
            <person name="Kamiya K."/>
            <person name="Karasawa W."/>
            <person name="Kurita K."/>
            <person name="Katagiri S."/>
            <person name="Kikuta A."/>
            <person name="Kobayashi H."/>
            <person name="Kobayashi N."/>
            <person name="Machita K."/>
            <person name="Maehara T."/>
            <person name="Masukawa M."/>
            <person name="Mizubayashi T."/>
            <person name="Mukai Y."/>
            <person name="Nagasaki H."/>
            <person name="Nagata Y."/>
            <person name="Naito S."/>
            <person name="Nakashima M."/>
            <person name="Nakama Y."/>
            <person name="Nakamichi Y."/>
            <person name="Nakamura M."/>
            <person name="Meguro A."/>
            <person name="Negishi M."/>
            <person name="Ohta I."/>
            <person name="Ohta T."/>
            <person name="Okamoto M."/>
            <person name="Ono N."/>
            <person name="Saji S."/>
            <person name="Sakaguchi M."/>
            <person name="Sakai K."/>
            <person name="Shibata M."/>
            <person name="Shimokawa T."/>
            <person name="Song J."/>
            <person name="Takazaki Y."/>
            <person name="Terasawa K."/>
            <person name="Tsugane M."/>
            <person name="Tsuji K."/>
            <person name="Ueda S."/>
            <person name="Waki K."/>
            <person name="Yamagata H."/>
            <person name="Yamamoto M."/>
            <person name="Yamamoto S."/>
            <person name="Yamane H."/>
            <person name="Yoshiki S."/>
            <person name="Yoshihara R."/>
            <person name="Yukawa K."/>
            <person name="Zhong H."/>
            <person name="Yano M."/>
            <person name="Yuan Q."/>
            <person name="Ouyang S."/>
            <person name="Liu J."/>
            <person name="Jones K.M."/>
            <person name="Gansberger K."/>
            <person name="Moffat K."/>
            <person name="Hill J."/>
            <person name="Bera J."/>
            <person name="Fadrosh D."/>
            <person name="Jin S."/>
            <person name="Johri S."/>
            <person name="Kim M."/>
            <person name="Overton L."/>
            <person name="Reardon M."/>
            <person name="Tsitrin T."/>
            <person name="Vuong H."/>
            <person name="Weaver B."/>
            <person name="Ciecko A."/>
            <person name="Tallon L."/>
            <person name="Jackson J."/>
            <person name="Pai G."/>
            <person name="Aken S.V."/>
            <person name="Utterback T."/>
            <person name="Reidmuller S."/>
            <person name="Feldblyum T."/>
            <person name="Hsiao J."/>
            <person name="Zismann V."/>
            <person name="Iobst S."/>
            <person name="de Vazeille A.R."/>
            <person name="Buell C.R."/>
            <person name="Ying K."/>
            <person name="Li Y."/>
            <person name="Lu T."/>
            <person name="Huang Y."/>
            <person name="Zhao Q."/>
            <person name="Feng Q."/>
            <person name="Zhang L."/>
            <person name="Zhu J."/>
            <person name="Weng Q."/>
            <person name="Mu J."/>
            <person name="Lu Y."/>
            <person name="Fan D."/>
            <person name="Liu Y."/>
            <person name="Guan J."/>
            <person name="Zhang Y."/>
            <person name="Yu S."/>
            <person name="Liu X."/>
            <person name="Zhang Y."/>
            <person name="Hong G."/>
            <person name="Han B."/>
            <person name="Choisne N."/>
            <person name="Demange N."/>
            <person name="Orjeda G."/>
            <person name="Samain S."/>
            <person name="Cattolico L."/>
            <person name="Pelletier E."/>
            <person name="Couloux A."/>
            <person name="Segurens B."/>
            <person name="Wincker P."/>
            <person name="D'Hont A."/>
            <person name="Scarpelli C."/>
            <person name="Weissenbach J."/>
            <person name="Salanoubat M."/>
            <person name="Quetier F."/>
            <person name="Yu Y."/>
            <person name="Kim H.R."/>
            <person name="Rambo T."/>
            <person name="Currie J."/>
            <person name="Collura K."/>
            <person name="Luo M."/>
            <person name="Yang T."/>
            <person name="Ammiraju J.S.S."/>
            <person name="Engler F."/>
            <person name="Soderlund C."/>
            <person name="Wing R.A."/>
            <person name="Palmer L.E."/>
            <person name="de la Bastide M."/>
            <person name="Spiegel L."/>
            <person name="Nascimento L."/>
            <person name="Zutavern T."/>
            <person name="O'Shaughnessy A."/>
            <person name="Dike S."/>
            <person name="Dedhia N."/>
            <person name="Preston R."/>
            <person name="Balija V."/>
            <person name="McCombie W.R."/>
            <person name="Chow T."/>
            <person name="Chen H."/>
            <person name="Chung M."/>
            <person name="Chen C."/>
            <person name="Shaw J."/>
            <person name="Wu H."/>
            <person name="Hsiao K."/>
            <person name="Chao Y."/>
            <person name="Chu M."/>
            <person name="Cheng C."/>
            <person name="Hour A."/>
            <person name="Lee P."/>
            <person name="Lin S."/>
            <person name="Lin Y."/>
            <person name="Liou J."/>
            <person name="Liu S."/>
            <person name="Hsing Y."/>
            <person name="Raghuvanshi S."/>
            <person name="Mohanty A."/>
            <person name="Bharti A.K."/>
            <person name="Gaur A."/>
            <person name="Gupta V."/>
            <person name="Kumar D."/>
            <person name="Ravi V."/>
            <person name="Vij S."/>
            <person name="Kapur A."/>
            <person name="Khurana P."/>
            <person name="Khurana P."/>
            <person name="Khurana J.P."/>
            <person name="Tyagi A.K."/>
            <person name="Gaikwad K."/>
            <person name="Singh A."/>
            <person name="Dalal V."/>
            <person name="Srivastava S."/>
            <person name="Dixit A."/>
            <person name="Pal A.K."/>
            <person name="Ghazi I.A."/>
            <person name="Yadav M."/>
            <person name="Pandit A."/>
            <person name="Bhargava A."/>
            <person name="Sureshbabu K."/>
            <person name="Batra K."/>
            <person name="Sharma T.R."/>
            <person name="Mohapatra T."/>
            <person name="Singh N.K."/>
            <person name="Messing J."/>
            <person name="Nelson A.B."/>
            <person name="Fuks G."/>
            <person name="Kavchok S."/>
            <person name="Keizer G."/>
            <person name="Linton E."/>
            <person name="Llaca V."/>
            <person name="Song R."/>
            <person name="Tanyolac B."/>
            <person name="Young S."/>
            <person name="Ho-Il K."/>
            <person name="Hahn J.H."/>
            <person name="Sangsakoo G."/>
            <person name="Vanavichit A."/>
            <person name="de Mattos Luiz.A.T."/>
            <person name="Zimmer P.D."/>
            <person name="Malone G."/>
            <person name="Dellagostin O."/>
            <person name="de Oliveira A.C."/>
            <person name="Bevan M."/>
            <person name="Bancroft I."/>
            <person name="Minx P."/>
            <person name="Cordum H."/>
            <person name="Wilson R."/>
            <person name="Cheng Z."/>
            <person name="Jin W."/>
            <person name="Jiang J."/>
            <person name="Leong S.A."/>
            <person name="Iwama H."/>
            <person name="Gojobori T."/>
            <person name="Itoh T."/>
            <person name="Niimura Y."/>
            <person name="Fujii Y."/>
            <person name="Habara T."/>
            <person name="Sakai H."/>
            <person name="Sato Y."/>
            <person name="Wilson G."/>
            <person name="Kumar K."/>
            <person name="McCouch S."/>
            <person name="Juretic N."/>
            <person name="Hoen D."/>
            <person name="Wright S."/>
            <person name="Bruskiewich R."/>
            <person name="Bureau T."/>
            <person name="Miyao A."/>
            <person name="Hirochika H."/>
            <person name="Nishikawa T."/>
            <person name="Kadowaki K."/>
            <person name="Sugiura M."/>
            <person name="Burr B."/>
            <person name="Sasaki T."/>
        </authorList>
    </citation>
    <scope>NUCLEOTIDE SEQUENCE [LARGE SCALE GENOMIC DNA]</scope>
    <source>
        <strain evidence="4">cv. Nipponbare</strain>
    </source>
</reference>
<evidence type="ECO:0000256" key="1">
    <source>
        <dbReference type="ARBA" id="ARBA00023002"/>
    </source>
</evidence>